<accession>A0ABR3JEE7</accession>
<dbReference type="InterPro" id="IPR038986">
    <property type="entry name" value="Clr2"/>
</dbReference>
<evidence type="ECO:0000313" key="5">
    <source>
        <dbReference type="Proteomes" id="UP001556367"/>
    </source>
</evidence>
<evidence type="ECO:0000256" key="1">
    <source>
        <dbReference type="SAM" id="MobiDB-lite"/>
    </source>
</evidence>
<evidence type="ECO:0000259" key="2">
    <source>
        <dbReference type="Pfam" id="PF10383"/>
    </source>
</evidence>
<comment type="caution">
    <text evidence="4">The sequence shown here is derived from an EMBL/GenBank/DDBJ whole genome shotgun (WGS) entry which is preliminary data.</text>
</comment>
<protein>
    <recommendedName>
        <fullName evidence="6">Cryptic loci regulator 2 N-terminal domain-containing protein</fullName>
    </recommendedName>
</protein>
<feature type="region of interest" description="Disordered" evidence="1">
    <location>
        <begin position="278"/>
        <end position="315"/>
    </location>
</feature>
<feature type="region of interest" description="Disordered" evidence="1">
    <location>
        <begin position="168"/>
        <end position="193"/>
    </location>
</feature>
<feature type="region of interest" description="Disordered" evidence="1">
    <location>
        <begin position="623"/>
        <end position="687"/>
    </location>
</feature>
<feature type="domain" description="Cryptic loci regulator 2 C-terminal" evidence="2">
    <location>
        <begin position="523"/>
        <end position="713"/>
    </location>
</feature>
<dbReference type="InterPro" id="IPR018839">
    <property type="entry name" value="Tscrpt-silencing_Clr2_C"/>
</dbReference>
<evidence type="ECO:0008006" key="6">
    <source>
        <dbReference type="Google" id="ProtNLM"/>
    </source>
</evidence>
<feature type="region of interest" description="Disordered" evidence="1">
    <location>
        <begin position="478"/>
        <end position="497"/>
    </location>
</feature>
<feature type="domain" description="Cryptic loci regulator 2 N-terminal" evidence="3">
    <location>
        <begin position="85"/>
        <end position="147"/>
    </location>
</feature>
<evidence type="ECO:0000259" key="3">
    <source>
        <dbReference type="Pfam" id="PF16761"/>
    </source>
</evidence>
<dbReference type="InterPro" id="IPR031915">
    <property type="entry name" value="Clr2_N"/>
</dbReference>
<dbReference type="Pfam" id="PF16761">
    <property type="entry name" value="Clr2_transil"/>
    <property type="match status" value="1"/>
</dbReference>
<dbReference type="Pfam" id="PF10383">
    <property type="entry name" value="Clr2"/>
    <property type="match status" value="1"/>
</dbReference>
<organism evidence="4 5">
    <name type="scientific">Hohenbuehelia grisea</name>
    <dbReference type="NCBI Taxonomy" id="104357"/>
    <lineage>
        <taxon>Eukaryota</taxon>
        <taxon>Fungi</taxon>
        <taxon>Dikarya</taxon>
        <taxon>Basidiomycota</taxon>
        <taxon>Agaricomycotina</taxon>
        <taxon>Agaricomycetes</taxon>
        <taxon>Agaricomycetidae</taxon>
        <taxon>Agaricales</taxon>
        <taxon>Pleurotineae</taxon>
        <taxon>Pleurotaceae</taxon>
        <taxon>Hohenbuehelia</taxon>
    </lineage>
</organism>
<gene>
    <name evidence="4" type="ORF">HGRIS_004976</name>
</gene>
<feature type="compositionally biased region" description="Polar residues" evidence="1">
    <location>
        <begin position="650"/>
        <end position="666"/>
    </location>
</feature>
<reference evidence="5" key="1">
    <citation type="submission" date="2024-06" db="EMBL/GenBank/DDBJ databases">
        <title>Multi-omics analyses provide insights into the biosynthesis of the anticancer antibiotic pleurotin in Hohenbuehelia grisea.</title>
        <authorList>
            <person name="Weaver J.A."/>
            <person name="Alberti F."/>
        </authorList>
    </citation>
    <scope>NUCLEOTIDE SEQUENCE [LARGE SCALE GENOMIC DNA]</scope>
    <source>
        <strain evidence="5">T-177</strain>
    </source>
</reference>
<feature type="compositionally biased region" description="Low complexity" evidence="1">
    <location>
        <begin position="483"/>
        <end position="496"/>
    </location>
</feature>
<feature type="compositionally biased region" description="Pro residues" evidence="1">
    <location>
        <begin position="674"/>
        <end position="685"/>
    </location>
</feature>
<dbReference type="Proteomes" id="UP001556367">
    <property type="component" value="Unassembled WGS sequence"/>
</dbReference>
<dbReference type="EMBL" id="JASNQZ010000008">
    <property type="protein sequence ID" value="KAL0953792.1"/>
    <property type="molecule type" value="Genomic_DNA"/>
</dbReference>
<proteinExistence type="predicted"/>
<feature type="compositionally biased region" description="Low complexity" evidence="1">
    <location>
        <begin position="283"/>
        <end position="298"/>
    </location>
</feature>
<keyword evidence="5" id="KW-1185">Reference proteome</keyword>
<dbReference type="PANTHER" id="PTHR38046">
    <property type="entry name" value="CRYPTIC LOCI REGULATOR 2"/>
    <property type="match status" value="1"/>
</dbReference>
<sequence length="829" mass="90712">MSSRNIASKRYVIPENAEFIDFTWSDGDPVTWPKNIDRKVDSDGTVNFMDYLDSDANSSLKWRIEVGRGVAIALKLPGVAEGKPYVLRDWPENYRLYDHHKGKKDNPRHDLYLYGPVSKRFRSVPEFIPHAIWLMGDRTHFCECKYCTKRAQKAITHEMAYVMPPRIVSSSPGPSSALKRPREAKEKKPHRLRQNRVYSAVQPAPKAIVPSHPPRSPVMSDRNADVRAVHCWTSMKLKRWFRPLELVWVALEPPIVGPRGPVDSIKFWPALVDEHQMRTKVVPKSPSQSHQPSSNGPSASNLPIGPPVRSPSVLPTSATIESPVKSDADVPWSVEQSMTYSVKLLAVDRLYSARDDQVLPYQAHAPSPDLISTLQAFPRHQLDITVESLVKFDPCPQGADAAPASFDGAVSSYATALQIASKLAGFWCLTDDWEFKFTPTATSQQTTQPTAQQAEHAGAQSLGAAIASAGTWNAALNRDSSLAGPSSSQYPSASAPIPNMSQQELQQLAGRTLGAPAQTQTRYQGLWWGAERIWTDDFVRLKVPRRCLAPHGAPNILRPAGPGRSTQESFSAIPTENPEEVTAGARGVFMRLDGLFIVDVLQPDGRAKKECRASGMLYELADEDWDEPGGGQVNGASSSQSAPEGPVLESISSAPANTQPSQDAGISSSKSPLSRPPLYPTPSPPTAYKFRQILPDGHEAVMSLSLISGRYYPGVLSHPLLSDTLEDALNNPLDTGGIMDYSYIWALEGLSPGYYNSVDPTKVKPHRKGMLIDADKEARAELEALVEASRSPGKESMMLDGDQVDELALSPIPATMPAPASVPMDVDMN</sequence>
<evidence type="ECO:0000313" key="4">
    <source>
        <dbReference type="EMBL" id="KAL0953792.1"/>
    </source>
</evidence>
<name>A0ABR3JEE7_9AGAR</name>
<dbReference type="PANTHER" id="PTHR38046:SF1">
    <property type="entry name" value="CRYPTIC LOCI REGULATOR 2"/>
    <property type="match status" value="1"/>
</dbReference>